<dbReference type="PROSITE" id="PS00211">
    <property type="entry name" value="ABC_TRANSPORTER_1"/>
    <property type="match status" value="1"/>
</dbReference>
<dbReference type="GO" id="GO:0005524">
    <property type="term" value="F:ATP binding"/>
    <property type="evidence" value="ECO:0007669"/>
    <property type="project" value="UniProtKB-KW"/>
</dbReference>
<dbReference type="GO" id="GO:0098796">
    <property type="term" value="C:membrane protein complex"/>
    <property type="evidence" value="ECO:0007669"/>
    <property type="project" value="UniProtKB-ARBA"/>
</dbReference>
<protein>
    <submittedName>
        <fullName evidence="6">ABC transporter ATP-binding protein</fullName>
    </submittedName>
</protein>
<dbReference type="InterPro" id="IPR003593">
    <property type="entry name" value="AAA+_ATPase"/>
</dbReference>
<dbReference type="GO" id="GO:0016887">
    <property type="term" value="F:ATP hydrolysis activity"/>
    <property type="evidence" value="ECO:0007669"/>
    <property type="project" value="InterPro"/>
</dbReference>
<dbReference type="InterPro" id="IPR027417">
    <property type="entry name" value="P-loop_NTPase"/>
</dbReference>
<organism evidence="6 7">
    <name type="scientific">Candidatus Fischerbacteria bacterium RBG_13_37_8</name>
    <dbReference type="NCBI Taxonomy" id="1817863"/>
    <lineage>
        <taxon>Bacteria</taxon>
        <taxon>Candidatus Fischeribacteriota</taxon>
    </lineage>
</organism>
<dbReference type="EMBL" id="MFGW01000178">
    <property type="protein sequence ID" value="OGF62585.1"/>
    <property type="molecule type" value="Genomic_DNA"/>
</dbReference>
<comment type="caution">
    <text evidence="6">The sequence shown here is derived from an EMBL/GenBank/DDBJ whole genome shotgun (WGS) entry which is preliminary data.</text>
</comment>
<comment type="similarity">
    <text evidence="1">Belongs to the ABC transporter superfamily.</text>
</comment>
<dbReference type="SUPFAM" id="SSF52540">
    <property type="entry name" value="P-loop containing nucleoside triphosphate hydrolases"/>
    <property type="match status" value="1"/>
</dbReference>
<dbReference type="PROSITE" id="PS50893">
    <property type="entry name" value="ABC_TRANSPORTER_2"/>
    <property type="match status" value="1"/>
</dbReference>
<evidence type="ECO:0000256" key="1">
    <source>
        <dbReference type="ARBA" id="ARBA00005417"/>
    </source>
</evidence>
<dbReference type="InterPro" id="IPR017911">
    <property type="entry name" value="MacB-like_ATP-bd"/>
</dbReference>
<feature type="domain" description="ABC transporter" evidence="5">
    <location>
        <begin position="5"/>
        <end position="230"/>
    </location>
</feature>
<evidence type="ECO:0000313" key="6">
    <source>
        <dbReference type="EMBL" id="OGF62585.1"/>
    </source>
</evidence>
<dbReference type="FunFam" id="3.40.50.300:FF:000032">
    <property type="entry name" value="Export ABC transporter ATP-binding protein"/>
    <property type="match status" value="1"/>
</dbReference>
<sequence>MQLLLEIKELCKSFQSGNVRIQVIDKLNVQVHEGEMIAIVGESGVGKTTLLNLIGALDSCDSGEILFEGNNILELSRQELARYRNENIGFVFQFHYLLPEFNALENAMLPALINGQIHAIASERAMMLLEELQLKARWHHKAGELSGGEQQRVAVARALINNPKIMLADEPTGNLDEKTAGRMFELFRTIHDKRNFALIIATHNIKLAKTCDRIYLMQEGKLQACDKSTL</sequence>
<evidence type="ECO:0000256" key="4">
    <source>
        <dbReference type="ARBA" id="ARBA00022840"/>
    </source>
</evidence>
<evidence type="ECO:0000313" key="7">
    <source>
        <dbReference type="Proteomes" id="UP000178943"/>
    </source>
</evidence>
<keyword evidence="4 6" id="KW-0067">ATP-binding</keyword>
<keyword evidence="3" id="KW-0547">Nucleotide-binding</keyword>
<dbReference type="CDD" id="cd03255">
    <property type="entry name" value="ABC_MJ0796_LolCDE_FtsE"/>
    <property type="match status" value="1"/>
</dbReference>
<evidence type="ECO:0000259" key="5">
    <source>
        <dbReference type="PROSITE" id="PS50893"/>
    </source>
</evidence>
<dbReference type="InterPro" id="IPR017871">
    <property type="entry name" value="ABC_transporter-like_CS"/>
</dbReference>
<dbReference type="PANTHER" id="PTHR42798">
    <property type="entry name" value="LIPOPROTEIN-RELEASING SYSTEM ATP-BINDING PROTEIN LOLD"/>
    <property type="match status" value="1"/>
</dbReference>
<proteinExistence type="inferred from homology"/>
<gene>
    <name evidence="6" type="ORF">A2Y62_11645</name>
</gene>
<evidence type="ECO:0000256" key="3">
    <source>
        <dbReference type="ARBA" id="ARBA00022741"/>
    </source>
</evidence>
<dbReference type="SMART" id="SM00382">
    <property type="entry name" value="AAA"/>
    <property type="match status" value="1"/>
</dbReference>
<keyword evidence="2" id="KW-0813">Transport</keyword>
<dbReference type="Pfam" id="PF00005">
    <property type="entry name" value="ABC_tran"/>
    <property type="match status" value="1"/>
</dbReference>
<reference evidence="6 7" key="1">
    <citation type="journal article" date="2016" name="Nat. Commun.">
        <title>Thousands of microbial genomes shed light on interconnected biogeochemical processes in an aquifer system.</title>
        <authorList>
            <person name="Anantharaman K."/>
            <person name="Brown C.T."/>
            <person name="Hug L.A."/>
            <person name="Sharon I."/>
            <person name="Castelle C.J."/>
            <person name="Probst A.J."/>
            <person name="Thomas B.C."/>
            <person name="Singh A."/>
            <person name="Wilkins M.J."/>
            <person name="Karaoz U."/>
            <person name="Brodie E.L."/>
            <person name="Williams K.H."/>
            <person name="Hubbard S.S."/>
            <person name="Banfield J.F."/>
        </authorList>
    </citation>
    <scope>NUCLEOTIDE SEQUENCE [LARGE SCALE GENOMIC DNA]</scope>
</reference>
<name>A0A1F5VGP0_9BACT</name>
<evidence type="ECO:0000256" key="2">
    <source>
        <dbReference type="ARBA" id="ARBA00022448"/>
    </source>
</evidence>
<dbReference type="GO" id="GO:0022857">
    <property type="term" value="F:transmembrane transporter activity"/>
    <property type="evidence" value="ECO:0007669"/>
    <property type="project" value="UniProtKB-ARBA"/>
</dbReference>
<dbReference type="InterPro" id="IPR003439">
    <property type="entry name" value="ABC_transporter-like_ATP-bd"/>
</dbReference>
<dbReference type="Gene3D" id="3.40.50.300">
    <property type="entry name" value="P-loop containing nucleotide triphosphate hydrolases"/>
    <property type="match status" value="1"/>
</dbReference>
<dbReference type="PANTHER" id="PTHR42798:SF2">
    <property type="entry name" value="ABC TRANSPORTER ATP-BINDING PROTEIN MG467-RELATED"/>
    <property type="match status" value="1"/>
</dbReference>
<dbReference type="STRING" id="1817863.A2Y62_11645"/>
<dbReference type="AlphaFoldDB" id="A0A1F5VGP0"/>
<accession>A0A1F5VGP0</accession>
<dbReference type="Proteomes" id="UP000178943">
    <property type="component" value="Unassembled WGS sequence"/>
</dbReference>